<evidence type="ECO:0000256" key="5">
    <source>
        <dbReference type="ARBA" id="ARBA00022840"/>
    </source>
</evidence>
<dbReference type="Proteomes" id="UP001162734">
    <property type="component" value="Chromosome"/>
</dbReference>
<evidence type="ECO:0000256" key="6">
    <source>
        <dbReference type="ARBA" id="ARBA00023125"/>
    </source>
</evidence>
<keyword evidence="3" id="KW-0378">Hydrolase</keyword>
<evidence type="ECO:0000256" key="2">
    <source>
        <dbReference type="ARBA" id="ARBA00022763"/>
    </source>
</evidence>
<dbReference type="InterPro" id="IPR052511">
    <property type="entry name" value="ATP-dep_Helicase"/>
</dbReference>
<organism evidence="12 13">
    <name type="scientific">Anaeromyxobacter paludicola</name>
    <dbReference type="NCBI Taxonomy" id="2918171"/>
    <lineage>
        <taxon>Bacteria</taxon>
        <taxon>Pseudomonadati</taxon>
        <taxon>Myxococcota</taxon>
        <taxon>Myxococcia</taxon>
        <taxon>Myxococcales</taxon>
        <taxon>Cystobacterineae</taxon>
        <taxon>Anaeromyxobacteraceae</taxon>
        <taxon>Anaeromyxobacter</taxon>
    </lineage>
</organism>
<dbReference type="SMART" id="SM00490">
    <property type="entry name" value="HELICc"/>
    <property type="match status" value="1"/>
</dbReference>
<dbReference type="InterPro" id="IPR013701">
    <property type="entry name" value="Lhr-like_DEAD/DEAH_assoc"/>
</dbReference>
<dbReference type="InterPro" id="IPR045628">
    <property type="entry name" value="Lhr_WH_dom"/>
</dbReference>
<dbReference type="EMBL" id="AP025592">
    <property type="protein sequence ID" value="BDG09378.1"/>
    <property type="molecule type" value="Genomic_DNA"/>
</dbReference>
<dbReference type="PANTHER" id="PTHR47962">
    <property type="entry name" value="ATP-DEPENDENT HELICASE LHR-RELATED-RELATED"/>
    <property type="match status" value="1"/>
</dbReference>
<keyword evidence="7" id="KW-0234">DNA repair</keyword>
<dbReference type="Pfam" id="PF00271">
    <property type="entry name" value="Helicase_C"/>
    <property type="match status" value="1"/>
</dbReference>
<evidence type="ECO:0000313" key="12">
    <source>
        <dbReference type="EMBL" id="BDG09378.1"/>
    </source>
</evidence>
<proteinExistence type="predicted"/>
<keyword evidence="5" id="KW-0067">ATP-binding</keyword>
<keyword evidence="4 12" id="KW-0347">Helicase</keyword>
<keyword evidence="8" id="KW-0413">Isomerase</keyword>
<dbReference type="CDD" id="cd17922">
    <property type="entry name" value="DEXHc_LHR-like"/>
    <property type="match status" value="1"/>
</dbReference>
<feature type="domain" description="Helicase ATP-binding" evidence="10">
    <location>
        <begin position="28"/>
        <end position="222"/>
    </location>
</feature>
<keyword evidence="13" id="KW-1185">Reference proteome</keyword>
<dbReference type="Pfam" id="PF19306">
    <property type="entry name" value="WHD_Lhr"/>
    <property type="match status" value="1"/>
</dbReference>
<dbReference type="InterPro" id="IPR027417">
    <property type="entry name" value="P-loop_NTPase"/>
</dbReference>
<name>A0ABN6NAP9_9BACT</name>
<dbReference type="SMART" id="SM00487">
    <property type="entry name" value="DEXDc"/>
    <property type="match status" value="1"/>
</dbReference>
<dbReference type="RefSeq" id="WP_248341525.1">
    <property type="nucleotide sequence ID" value="NZ_AP025592.1"/>
</dbReference>
<gene>
    <name evidence="12" type="ORF">AMPC_24910</name>
</gene>
<evidence type="ECO:0000256" key="3">
    <source>
        <dbReference type="ARBA" id="ARBA00022801"/>
    </source>
</evidence>
<dbReference type="InterPro" id="IPR014001">
    <property type="entry name" value="Helicase_ATP-bd"/>
</dbReference>
<dbReference type="InterPro" id="IPR055368">
    <property type="entry name" value="WH3_Lhr"/>
</dbReference>
<dbReference type="Pfam" id="PF23235">
    <property type="entry name" value="WHD_3rd_Lhr"/>
    <property type="match status" value="1"/>
</dbReference>
<evidence type="ECO:0000259" key="10">
    <source>
        <dbReference type="PROSITE" id="PS51192"/>
    </source>
</evidence>
<dbReference type="PROSITE" id="PS51192">
    <property type="entry name" value="HELICASE_ATP_BIND_1"/>
    <property type="match status" value="1"/>
</dbReference>
<reference evidence="13" key="1">
    <citation type="journal article" date="2022" name="Int. J. Syst. Evol. Microbiol.">
        <title>Anaeromyxobacter oryzae sp. nov., Anaeromyxobacter diazotrophicus sp. nov. and Anaeromyxobacter paludicola sp. nov., isolated from paddy soils.</title>
        <authorList>
            <person name="Itoh H."/>
            <person name="Xu Z."/>
            <person name="Mise K."/>
            <person name="Masuda Y."/>
            <person name="Ushijima N."/>
            <person name="Hayakawa C."/>
            <person name="Shiratori Y."/>
            <person name="Senoo K."/>
        </authorList>
    </citation>
    <scope>NUCLEOTIDE SEQUENCE [LARGE SCALE GENOMIC DNA]</scope>
    <source>
        <strain evidence="13">Red630</strain>
    </source>
</reference>
<dbReference type="PANTHER" id="PTHR47962:SF5">
    <property type="entry name" value="ATP-DEPENDENT HELICASE LHR-RELATED"/>
    <property type="match status" value="1"/>
</dbReference>
<evidence type="ECO:0000256" key="9">
    <source>
        <dbReference type="SAM" id="MobiDB-lite"/>
    </source>
</evidence>
<dbReference type="InterPro" id="IPR055367">
    <property type="entry name" value="WH4_Lhr"/>
</dbReference>
<dbReference type="Gene3D" id="3.40.50.300">
    <property type="entry name" value="P-loop containing nucleotide triphosphate hydrolases"/>
    <property type="match status" value="2"/>
</dbReference>
<protein>
    <submittedName>
        <fullName evidence="12">ATP-dependent DNA helicase</fullName>
    </submittedName>
</protein>
<keyword evidence="1" id="KW-0547">Nucleotide-binding</keyword>
<dbReference type="Pfam" id="PF23234">
    <property type="entry name" value="WHD_4th_Lhr"/>
    <property type="match status" value="1"/>
</dbReference>
<dbReference type="Pfam" id="PF00270">
    <property type="entry name" value="DEAD"/>
    <property type="match status" value="1"/>
</dbReference>
<evidence type="ECO:0000259" key="11">
    <source>
        <dbReference type="PROSITE" id="PS51194"/>
    </source>
</evidence>
<evidence type="ECO:0000256" key="1">
    <source>
        <dbReference type="ARBA" id="ARBA00022741"/>
    </source>
</evidence>
<accession>A0ABN6NAP9</accession>
<dbReference type="PROSITE" id="PS51194">
    <property type="entry name" value="HELICASE_CTER"/>
    <property type="match status" value="1"/>
</dbReference>
<feature type="domain" description="Helicase C-terminal" evidence="11">
    <location>
        <begin position="265"/>
        <end position="417"/>
    </location>
</feature>
<evidence type="ECO:0000256" key="7">
    <source>
        <dbReference type="ARBA" id="ARBA00023204"/>
    </source>
</evidence>
<dbReference type="InterPro" id="IPR001650">
    <property type="entry name" value="Helicase_C-like"/>
</dbReference>
<dbReference type="SUPFAM" id="SSF52540">
    <property type="entry name" value="P-loop containing nucleoside triphosphate hydrolases"/>
    <property type="match status" value="1"/>
</dbReference>
<evidence type="ECO:0000256" key="4">
    <source>
        <dbReference type="ARBA" id="ARBA00022806"/>
    </source>
</evidence>
<feature type="region of interest" description="Disordered" evidence="9">
    <location>
        <begin position="1403"/>
        <end position="1429"/>
    </location>
</feature>
<sequence>MLPGFHPLVARWFAARFGAPTEPQAAAWPHILAGEDVLVSAPTGSGKTLAAFLACLDRLVRLGLAGALPEATEVLYVSPLKALGNDIEKNLDAPLAELCEAARAAGRPLPPIRVAVRTGDTPASRRQALLRRPPHVLVTTPESLYLYLTSRRGRAALARVRTVICDEIHAVARDKRGAHLALSLERLEDLTGARPQRIGLSATQDPVDEVARFLVGAGRVGADGAPRCRVVELGRRRPLDLAVEIPRDELSGVASNELWAETWDRVAALVRDHRTTLVFVNTRRLAERAARALEERLGPGQVGAHHGSLSRARRLEAEERLKQGALRAVVATASLELGIDVGAVDLVCQIGSPGSLATGLQRVGRAGHWRGATPRGRLFPLSRDELVECAAFVRGARAGRLEETRVPEAPLDVLAQQLVAEAASRAEPAPEDALFALTRRAWPYRDLPRAEFDAVLAMLAEGFATRRGRAGALLHRDGVHRAVRGRRGARLAALTGAGAIPDSAQYAVVAEPEGAQVGSVDEDFAVETLAGDVFQLGNTSWRVRRVETGTVRVEDAHGQPPGIPFWVAEAPGRSAALSREVSEVRAAVAERLPDREAAARWLAAEGALPEAGARQAVDYLAAAAAALGAMPTQETLVLERFFDEAGGMQVVLHAPFGARQNRALGTALRKRFCRSFDFELQAAATDEGVLLSLGPQHSFPLESLFEIVDARSLDEVLTQAALQAPMFQVRFRWGATRALAIPRLFKGRRTPPNVARMKSDDLLAAVFPQAVACQDNAPGGPLEVPDHPLVKEALRDCLREAMDADGLRALLGRIASGEVRLVARDTPEPSPMSHEVVGARPWAYLDDAPLEERRARAVALRRALPAAEAEALGALDPAAVAEVTAQARPDPRDPDELHDLLLDVVALPDDRRAFDGAAAGWRGAFAALTADGRAARALAGGRTFWVAAERAGAARALLAPERLEPALSPLPGEDLPADRDEAAVRALRGLVPRLGPTTGAALAGILGLPRDVVRDALLRLEQEGLVLRGRFLADAPWSAEDPHWCERGLLARIHRLTLGRLRREIEPVRAADLVRFLLRWQHAAPGTRLHGPRGLAEVVEQLQGFHAAAGAWERALLPARLSGYDPAWLDGLCFSGEVAFGRVALAVAEDEPPRRRSAPTRNAPVTLALREDLPWLAAAAAHPRPPLGPAARQLVDALVARGASFAEDLAAATGRLAAEVEEGLWELVSAGVVTCDGFAGLRALIDPAGRRRRGRAPGGRWWLLRPEGAAGRAGRAADAATVERVSRQYLRRYGVVFRDLLAREAGAPPWRELLPHYRRAEARGELRGGRFVAGFTGEQFALPEAVEAIRAARRGAGEAARVELSAADPLNLVGVLTPGPRVPATLGGRVAWEGGVPVPLLERRASHPLPRPSPLRGRGDDEVASGLLP</sequence>
<evidence type="ECO:0000313" key="13">
    <source>
        <dbReference type="Proteomes" id="UP001162734"/>
    </source>
</evidence>
<dbReference type="GO" id="GO:0004386">
    <property type="term" value="F:helicase activity"/>
    <property type="evidence" value="ECO:0007669"/>
    <property type="project" value="UniProtKB-KW"/>
</dbReference>
<dbReference type="InterPro" id="IPR011545">
    <property type="entry name" value="DEAD/DEAH_box_helicase_dom"/>
</dbReference>
<dbReference type="Pfam" id="PF08494">
    <property type="entry name" value="DEAD_assoc"/>
    <property type="match status" value="1"/>
</dbReference>
<keyword evidence="6" id="KW-0238">DNA-binding</keyword>
<evidence type="ECO:0000256" key="8">
    <source>
        <dbReference type="ARBA" id="ARBA00023235"/>
    </source>
</evidence>
<keyword evidence="2" id="KW-0227">DNA damage</keyword>